<dbReference type="GO" id="GO:0016747">
    <property type="term" value="F:acyltransferase activity, transferring groups other than amino-acyl groups"/>
    <property type="evidence" value="ECO:0007669"/>
    <property type="project" value="InterPro"/>
</dbReference>
<protein>
    <recommendedName>
        <fullName evidence="1">N-acetyltransferase domain-containing protein</fullName>
    </recommendedName>
</protein>
<feature type="non-terminal residue" evidence="2">
    <location>
        <position position="1"/>
    </location>
</feature>
<reference evidence="2" key="1">
    <citation type="submission" date="2021-02" db="EMBL/GenBank/DDBJ databases">
        <authorList>
            <person name="Dougan E. K."/>
            <person name="Rhodes N."/>
            <person name="Thang M."/>
            <person name="Chan C."/>
        </authorList>
    </citation>
    <scope>NUCLEOTIDE SEQUENCE</scope>
</reference>
<dbReference type="InterPro" id="IPR000182">
    <property type="entry name" value="GNAT_dom"/>
</dbReference>
<evidence type="ECO:0000313" key="2">
    <source>
        <dbReference type="EMBL" id="CAE8591953.1"/>
    </source>
</evidence>
<evidence type="ECO:0000313" key="3">
    <source>
        <dbReference type="Proteomes" id="UP000654075"/>
    </source>
</evidence>
<dbReference type="SUPFAM" id="SSF55729">
    <property type="entry name" value="Acyl-CoA N-acyltransferases (Nat)"/>
    <property type="match status" value="1"/>
</dbReference>
<comment type="caution">
    <text evidence="2">The sequence shown here is derived from an EMBL/GenBank/DDBJ whole genome shotgun (WGS) entry which is preliminary data.</text>
</comment>
<accession>A0A813DZK9</accession>
<evidence type="ECO:0000259" key="1">
    <source>
        <dbReference type="PROSITE" id="PS51186"/>
    </source>
</evidence>
<dbReference type="EMBL" id="CAJNNV010005358">
    <property type="protein sequence ID" value="CAE8591953.1"/>
    <property type="molecule type" value="Genomic_DNA"/>
</dbReference>
<feature type="domain" description="N-acetyltransferase" evidence="1">
    <location>
        <begin position="126"/>
        <end position="300"/>
    </location>
</feature>
<gene>
    <name evidence="2" type="ORF">PGLA1383_LOCUS10613</name>
</gene>
<proteinExistence type="predicted"/>
<dbReference type="Gene3D" id="3.40.630.30">
    <property type="match status" value="1"/>
</dbReference>
<dbReference type="PROSITE" id="PS51186">
    <property type="entry name" value="GNAT"/>
    <property type="match status" value="1"/>
</dbReference>
<dbReference type="Proteomes" id="UP000654075">
    <property type="component" value="Unassembled WGS sequence"/>
</dbReference>
<name>A0A813DZK9_POLGL</name>
<keyword evidence="3" id="KW-1185">Reference proteome</keyword>
<dbReference type="InterPro" id="IPR016181">
    <property type="entry name" value="Acyl_CoA_acyltransferase"/>
</dbReference>
<organism evidence="2 3">
    <name type="scientific">Polarella glacialis</name>
    <name type="common">Dinoflagellate</name>
    <dbReference type="NCBI Taxonomy" id="89957"/>
    <lineage>
        <taxon>Eukaryota</taxon>
        <taxon>Sar</taxon>
        <taxon>Alveolata</taxon>
        <taxon>Dinophyceae</taxon>
        <taxon>Suessiales</taxon>
        <taxon>Suessiaceae</taxon>
        <taxon>Polarella</taxon>
    </lineage>
</organism>
<sequence>DTVNDGTWRLWRHQGLRVAVLRASEELRIEDQFAAADASAPHVICVELSCLRGRGGACAALRAFKGGLLVLEGGCDDSEASGLLQALGVSARFRRAASSQDAPFPGALLVPDELPPVLVGEVIGDLRLKDLKTNPELAALAEAIDPLYREHFHESLEEDLEGWSGSLLGVLASRPSAAPKGAADGSNSEGQRELLGFIVYKFWGPPLRAMSILRVAVPGRYRMQGFGRQIVRWAIEKARQRPRHETARCTLCAMPEAIRFYERLQFTPIPIEDLQPLPAENAEERGARMPGALWMELKCGRTYKPSVRR</sequence>
<dbReference type="AlphaFoldDB" id="A0A813DZK9"/>
<dbReference type="Pfam" id="PF00583">
    <property type="entry name" value="Acetyltransf_1"/>
    <property type="match status" value="1"/>
</dbReference>
<dbReference type="CDD" id="cd04301">
    <property type="entry name" value="NAT_SF"/>
    <property type="match status" value="1"/>
</dbReference>